<dbReference type="InterPro" id="IPR013525">
    <property type="entry name" value="ABC2_TM"/>
</dbReference>
<dbReference type="RefSeq" id="WP_210511351.1">
    <property type="nucleotide sequence ID" value="NZ_JAFIDN010000004.1"/>
</dbReference>
<comment type="subcellular location">
    <subcellularLocation>
        <location evidence="1">Cell membrane</location>
        <topology evidence="1">Multi-pass membrane protein</topology>
    </subcellularLocation>
</comment>
<name>A0A8J7RLR9_9BACT</name>
<keyword evidence="4 6" id="KW-1133">Transmembrane helix</keyword>
<evidence type="ECO:0000256" key="3">
    <source>
        <dbReference type="ARBA" id="ARBA00022692"/>
    </source>
</evidence>
<dbReference type="PANTHER" id="PTHR30294:SF29">
    <property type="entry name" value="MULTIDRUG ABC TRANSPORTER PERMEASE YBHS-RELATED"/>
    <property type="match status" value="1"/>
</dbReference>
<evidence type="ECO:0000256" key="5">
    <source>
        <dbReference type="ARBA" id="ARBA00023136"/>
    </source>
</evidence>
<feature type="transmembrane region" description="Helical" evidence="6">
    <location>
        <begin position="21"/>
        <end position="45"/>
    </location>
</feature>
<feature type="transmembrane region" description="Helical" evidence="6">
    <location>
        <begin position="327"/>
        <end position="345"/>
    </location>
</feature>
<proteinExistence type="predicted"/>
<dbReference type="Proteomes" id="UP000673975">
    <property type="component" value="Unassembled WGS sequence"/>
</dbReference>
<accession>A0A8J7RLR9</accession>
<feature type="domain" description="ABC-2 type transporter transmembrane" evidence="7">
    <location>
        <begin position="22"/>
        <end position="401"/>
    </location>
</feature>
<comment type="caution">
    <text evidence="8">The sequence shown here is derived from an EMBL/GenBank/DDBJ whole genome shotgun (WGS) entry which is preliminary data.</text>
</comment>
<organism evidence="8 9">
    <name type="scientific">Natronogracilivirga saccharolytica</name>
    <dbReference type="NCBI Taxonomy" id="2812953"/>
    <lineage>
        <taxon>Bacteria</taxon>
        <taxon>Pseudomonadati</taxon>
        <taxon>Balneolota</taxon>
        <taxon>Balneolia</taxon>
        <taxon>Balneolales</taxon>
        <taxon>Cyclonatronaceae</taxon>
        <taxon>Natronogracilivirga</taxon>
    </lineage>
</organism>
<feature type="transmembrane region" description="Helical" evidence="6">
    <location>
        <begin position="382"/>
        <end position="401"/>
    </location>
</feature>
<dbReference type="EMBL" id="JAFIDN010000004">
    <property type="protein sequence ID" value="MBP3192453.1"/>
    <property type="molecule type" value="Genomic_DNA"/>
</dbReference>
<gene>
    <name evidence="8" type="ORF">NATSA_07245</name>
</gene>
<evidence type="ECO:0000256" key="6">
    <source>
        <dbReference type="SAM" id="Phobius"/>
    </source>
</evidence>
<dbReference type="Pfam" id="PF12698">
    <property type="entry name" value="ABC2_membrane_3"/>
    <property type="match status" value="1"/>
</dbReference>
<reference evidence="8" key="1">
    <citation type="submission" date="2021-02" db="EMBL/GenBank/DDBJ databases">
        <title>Natronogracilivirga saccharolytica gen. nov. sp. nov. a new anaerobic, haloalkiliphilic carbohydrate-fermenting bacterium from soda lake and proposing of Cyclonatronumiaceae fam. nov. in the phylum Balneolaeota.</title>
        <authorList>
            <person name="Zhilina T.N."/>
            <person name="Sorokin D.Y."/>
            <person name="Zavarzina D.G."/>
            <person name="Toshchakov S.V."/>
            <person name="Kublanov I.V."/>
        </authorList>
    </citation>
    <scope>NUCLEOTIDE SEQUENCE</scope>
    <source>
        <strain evidence="8">Z-1702</strain>
    </source>
</reference>
<evidence type="ECO:0000256" key="4">
    <source>
        <dbReference type="ARBA" id="ARBA00022989"/>
    </source>
</evidence>
<sequence>MINKEKLLLIIKREYLSRLKSKVFIVTTVLAPIGMILLLVLPGLIQTLSSDRERQYLVYDETEEVGKRLVEDDTTIYRMSDAGPEELRQQLMRGEIEGYIIIPHEILDGEGRTSFYHDGTAGMTTTSRVRSDLQRIVQDVRLDRLEAPDEVRIVLRESVEIENLTITDTGEEEEDTGFFVFVGIIMGFIIYGAMFAYGAVIMRSVMEEKTSRIVEVIASSVKPFELLMGKVIGVGALGLTQFAIWSAAGAILLTVAGPLIGLFAGSGTEAADASAAGTEAAAFTIPSVGPMLWIGFILFFLLGFLIYSSLFAAVGSAVDQESDSQQLQMPVILLIIIPLLFLVTVSDDPGSNMAVALSMFPFFAPILMPVRMAVISVPLWQLFGTILLMILTFLVLIWISARIYRVGILMYGKKASFRELLIWIRQN</sequence>
<dbReference type="Gene3D" id="3.40.190.10">
    <property type="entry name" value="Periplasmic binding protein-like II"/>
    <property type="match status" value="1"/>
</dbReference>
<keyword evidence="9" id="KW-1185">Reference proteome</keyword>
<feature type="transmembrane region" description="Helical" evidence="6">
    <location>
        <begin position="231"/>
        <end position="256"/>
    </location>
</feature>
<evidence type="ECO:0000256" key="2">
    <source>
        <dbReference type="ARBA" id="ARBA00022475"/>
    </source>
</evidence>
<feature type="transmembrane region" description="Helical" evidence="6">
    <location>
        <begin position="351"/>
        <end position="370"/>
    </location>
</feature>
<keyword evidence="2" id="KW-1003">Cell membrane</keyword>
<dbReference type="SUPFAM" id="SSF53850">
    <property type="entry name" value="Periplasmic binding protein-like II"/>
    <property type="match status" value="1"/>
</dbReference>
<feature type="transmembrane region" description="Helical" evidence="6">
    <location>
        <begin position="178"/>
        <end position="202"/>
    </location>
</feature>
<dbReference type="GO" id="GO:0005886">
    <property type="term" value="C:plasma membrane"/>
    <property type="evidence" value="ECO:0007669"/>
    <property type="project" value="UniProtKB-SubCell"/>
</dbReference>
<evidence type="ECO:0000313" key="8">
    <source>
        <dbReference type="EMBL" id="MBP3192453.1"/>
    </source>
</evidence>
<dbReference type="InterPro" id="IPR051449">
    <property type="entry name" value="ABC-2_transporter_component"/>
</dbReference>
<keyword evidence="3 6" id="KW-0812">Transmembrane</keyword>
<feature type="transmembrane region" description="Helical" evidence="6">
    <location>
        <begin position="292"/>
        <end position="315"/>
    </location>
</feature>
<protein>
    <submittedName>
        <fullName evidence="8">ABC transporter permease</fullName>
    </submittedName>
</protein>
<dbReference type="GO" id="GO:0140359">
    <property type="term" value="F:ABC-type transporter activity"/>
    <property type="evidence" value="ECO:0007669"/>
    <property type="project" value="InterPro"/>
</dbReference>
<evidence type="ECO:0000256" key="1">
    <source>
        <dbReference type="ARBA" id="ARBA00004651"/>
    </source>
</evidence>
<keyword evidence="5 6" id="KW-0472">Membrane</keyword>
<dbReference type="AlphaFoldDB" id="A0A8J7RLR9"/>
<evidence type="ECO:0000259" key="7">
    <source>
        <dbReference type="Pfam" id="PF12698"/>
    </source>
</evidence>
<dbReference type="PANTHER" id="PTHR30294">
    <property type="entry name" value="MEMBRANE COMPONENT OF ABC TRANSPORTER YHHJ-RELATED"/>
    <property type="match status" value="1"/>
</dbReference>
<evidence type="ECO:0000313" key="9">
    <source>
        <dbReference type="Proteomes" id="UP000673975"/>
    </source>
</evidence>